<reference evidence="2 3" key="1">
    <citation type="submission" date="2009-01" db="EMBL/GenBank/DDBJ databases">
        <authorList>
            <person name="Fulton L."/>
            <person name="Clifton S."/>
            <person name="Fulton B."/>
            <person name="Xu J."/>
            <person name="Minx P."/>
            <person name="Pepin K.H."/>
            <person name="Johnson M."/>
            <person name="Bhonagiri V."/>
            <person name="Nash W.E."/>
            <person name="Mardis E.R."/>
            <person name="Wilson R.K."/>
        </authorList>
    </citation>
    <scope>NUCLEOTIDE SEQUENCE [LARGE SCALE GENOMIC DNA]</scope>
    <source>
        <strain evidence="2 3">DSM 5476</strain>
    </source>
</reference>
<keyword evidence="3" id="KW-1185">Reference proteome</keyword>
<evidence type="ECO:0000256" key="1">
    <source>
        <dbReference type="SAM" id="MobiDB-lite"/>
    </source>
</evidence>
<proteinExistence type="predicted"/>
<gene>
    <name evidence="2" type="ORF">CLOSTMETH_01680</name>
</gene>
<accession>C0ECV9</accession>
<dbReference type="HOGENOM" id="CLU_3134154_0_0_9"/>
<reference evidence="2 3" key="2">
    <citation type="submission" date="2009-02" db="EMBL/GenBank/DDBJ databases">
        <title>Draft genome sequence of Clostridium methylpentosum (DSM 5476).</title>
        <authorList>
            <person name="Sudarsanam P."/>
            <person name="Ley R."/>
            <person name="Guruge J."/>
            <person name="Turnbaugh P.J."/>
            <person name="Mahowald M."/>
            <person name="Liep D."/>
            <person name="Gordon J."/>
        </authorList>
    </citation>
    <scope>NUCLEOTIDE SEQUENCE [LARGE SCALE GENOMIC DNA]</scope>
    <source>
        <strain evidence="2 3">DSM 5476</strain>
    </source>
</reference>
<feature type="region of interest" description="Disordered" evidence="1">
    <location>
        <begin position="1"/>
        <end position="26"/>
    </location>
</feature>
<evidence type="ECO:0000313" key="3">
    <source>
        <dbReference type="Proteomes" id="UP000003340"/>
    </source>
</evidence>
<dbReference type="AlphaFoldDB" id="C0ECV9"/>
<name>C0ECV9_9FIRM</name>
<protein>
    <submittedName>
        <fullName evidence="2">Uncharacterized protein</fullName>
    </submittedName>
</protein>
<sequence length="49" mass="5512">MMYHFQIAQNKSNTKGGISPPKPSVTKHQAQPVIWLRLTNFYSSAIVPV</sequence>
<dbReference type="Proteomes" id="UP000003340">
    <property type="component" value="Unassembled WGS sequence"/>
</dbReference>
<comment type="caution">
    <text evidence="2">The sequence shown here is derived from an EMBL/GenBank/DDBJ whole genome shotgun (WGS) entry which is preliminary data.</text>
</comment>
<evidence type="ECO:0000313" key="2">
    <source>
        <dbReference type="EMBL" id="EEG30753.1"/>
    </source>
</evidence>
<organism evidence="2 3">
    <name type="scientific">[Clostridium] methylpentosum DSM 5476</name>
    <dbReference type="NCBI Taxonomy" id="537013"/>
    <lineage>
        <taxon>Bacteria</taxon>
        <taxon>Bacillati</taxon>
        <taxon>Bacillota</taxon>
        <taxon>Clostridia</taxon>
        <taxon>Eubacteriales</taxon>
        <taxon>Oscillospiraceae</taxon>
        <taxon>Oscillospiraceae incertae sedis</taxon>
    </lineage>
</organism>
<dbReference type="EMBL" id="ACEC01000057">
    <property type="protein sequence ID" value="EEG30753.1"/>
    <property type="molecule type" value="Genomic_DNA"/>
</dbReference>
<feature type="compositionally biased region" description="Polar residues" evidence="1">
    <location>
        <begin position="7"/>
        <end position="16"/>
    </location>
</feature>